<keyword evidence="3 6" id="KW-1000">Mitochondrion outer membrane</keyword>
<evidence type="ECO:0000313" key="8">
    <source>
        <dbReference type="Proteomes" id="UP000799439"/>
    </source>
</evidence>
<comment type="domain">
    <text evidence="6">Lacks alpha-helical transmembrane segments, suggesting that it resides in the membrane via beta-sheet conformations similar to those predicted for other outer membrane proteins and porin.</text>
</comment>
<sequence length="409" mass="45641">MLQFMDYVQNAFYHGSRWNSDNFYGTLTATANALLDFRTPNGLGLNVSSLSSQNFATSYALGTKGVVEGSFSYLYSSLPLRIPSQSHEIFLRQLVPGYRRLGELVRSDDSFLWELWHKGKRIDKKDTLLYGRLFLPSSTLQALYLRHISPTRLLRLSCVSDAGLPNGGSILALLQQDCGKYSTEYLYSTDSALLGFRGLYNFGFDPRKSIAEPDGDEIASNSSIYPLLSGSDHHHGRLSAGGELYFSPLNKSGGVSTAVRFTTLPSHPGFPYTMTLTLNPLMGSISSSYAVQAMSDLALCSRFSFNFYSYESDVQLGMEMWRRKLFDANTAWARRMLRPEWQSQPSIAAAPHLDDFDSVLKAKIDQRWKIGLLWEGRINELLVSVGAGLDLKNRDRLLGSIGVEVSYSS</sequence>
<dbReference type="InterPro" id="IPR023614">
    <property type="entry name" value="Porin_dom_sf"/>
</dbReference>
<dbReference type="GO" id="GO:0070096">
    <property type="term" value="P:mitochondrial outer membrane translocase complex assembly"/>
    <property type="evidence" value="ECO:0007669"/>
    <property type="project" value="UniProtKB-UniRule"/>
</dbReference>
<keyword evidence="8" id="KW-1185">Reference proteome</keyword>
<dbReference type="GO" id="GO:0045040">
    <property type="term" value="P:protein insertion into mitochondrial outer membrane"/>
    <property type="evidence" value="ECO:0007669"/>
    <property type="project" value="UniProtKB-UniRule"/>
</dbReference>
<comment type="similarity">
    <text evidence="6">Belongs to the MDM10 family.</text>
</comment>
<proteinExistence type="inferred from homology"/>
<evidence type="ECO:0000256" key="6">
    <source>
        <dbReference type="HAMAP-Rule" id="MF_03102"/>
    </source>
</evidence>
<dbReference type="InterPro" id="IPR027539">
    <property type="entry name" value="Mdm10"/>
</dbReference>
<dbReference type="PANTHER" id="PTHR28035">
    <property type="entry name" value="MITOCHONDRIAL DISTRIBUTION AND MORPHOLOGY PROTEIN 10"/>
    <property type="match status" value="1"/>
</dbReference>
<comment type="subcellular location">
    <subcellularLocation>
        <location evidence="6">Mitochondrion outer membrane</location>
        <topology evidence="6">Multi-pass membrane protein</topology>
    </subcellularLocation>
    <text evidence="6">The ERMES/MDM complex localizes to a few discrete foci (around 10 per single cell), that represent mitochondria-endoplasmic reticulum junctions. These foci are often found next to mtDNA nucleoids.</text>
</comment>
<dbReference type="AlphaFoldDB" id="A0A9P4J781"/>
<keyword evidence="1 6" id="KW-1134">Transmembrane beta strand</keyword>
<dbReference type="GO" id="GO:0032865">
    <property type="term" value="C:ERMES complex"/>
    <property type="evidence" value="ECO:0007669"/>
    <property type="project" value="UniProtKB-UniRule"/>
</dbReference>
<evidence type="ECO:0000256" key="2">
    <source>
        <dbReference type="ARBA" id="ARBA00022692"/>
    </source>
</evidence>
<evidence type="ECO:0000256" key="5">
    <source>
        <dbReference type="ARBA" id="ARBA00023136"/>
    </source>
</evidence>
<evidence type="ECO:0000256" key="3">
    <source>
        <dbReference type="ARBA" id="ARBA00022787"/>
    </source>
</evidence>
<dbReference type="Gene3D" id="2.40.160.10">
    <property type="entry name" value="Porin"/>
    <property type="match status" value="1"/>
</dbReference>
<name>A0A9P4J781_9PEZI</name>
<dbReference type="EMBL" id="ML996081">
    <property type="protein sequence ID" value="KAF2156637.1"/>
    <property type="molecule type" value="Genomic_DNA"/>
</dbReference>
<dbReference type="OrthoDB" id="2103793at2759"/>
<comment type="function">
    <text evidence="6">Component of the ERMES/MDM complex, which serves as a molecular tether to connect the endoplasmic reticulum and mitochondria. Components of this complex are involved in the control of mitochondrial shape and protein biogenesis and may function in phospholipid exchange. MDM10 is involved in the late assembly steps of the general translocase of the mitochondrial outer membrane (TOM complex). Functions in the TOM40-specific route of the assembly of outer membrane beta-barrel proteins, including the association of TOM40 with the receptor TOM22 and small TOM proteins. Can associate with the SAM(core) complex as well as the MDM12-MMM1 complex, both involved in late steps of the major beta-barrel assembly pathway, that is responsible for biogenesis of all outer membrane beta-barrel proteins. May act as a switch that shuttles between both complexes and channels precursor proteins into the TOM40-specific pathway. Plays a role in mitochondrial morphology and in the inheritance of mitochondria.</text>
</comment>
<accession>A0A9P4J781</accession>
<keyword evidence="4 6" id="KW-0496">Mitochondrion</keyword>
<reference evidence="7" key="1">
    <citation type="journal article" date="2020" name="Stud. Mycol.">
        <title>101 Dothideomycetes genomes: a test case for predicting lifestyles and emergence of pathogens.</title>
        <authorList>
            <person name="Haridas S."/>
            <person name="Albert R."/>
            <person name="Binder M."/>
            <person name="Bloem J."/>
            <person name="Labutti K."/>
            <person name="Salamov A."/>
            <person name="Andreopoulos B."/>
            <person name="Baker S."/>
            <person name="Barry K."/>
            <person name="Bills G."/>
            <person name="Bluhm B."/>
            <person name="Cannon C."/>
            <person name="Castanera R."/>
            <person name="Culley D."/>
            <person name="Daum C."/>
            <person name="Ezra D."/>
            <person name="Gonzalez J."/>
            <person name="Henrissat B."/>
            <person name="Kuo A."/>
            <person name="Liang C."/>
            <person name="Lipzen A."/>
            <person name="Lutzoni F."/>
            <person name="Magnuson J."/>
            <person name="Mondo S."/>
            <person name="Nolan M."/>
            <person name="Ohm R."/>
            <person name="Pangilinan J."/>
            <person name="Park H.-J."/>
            <person name="Ramirez L."/>
            <person name="Alfaro M."/>
            <person name="Sun H."/>
            <person name="Tritt A."/>
            <person name="Yoshinaga Y."/>
            <person name="Zwiers L.-H."/>
            <person name="Turgeon B."/>
            <person name="Goodwin S."/>
            <person name="Spatafora J."/>
            <person name="Crous P."/>
            <person name="Grigoriev I."/>
        </authorList>
    </citation>
    <scope>NUCLEOTIDE SEQUENCE</scope>
    <source>
        <strain evidence="7">CBS 260.36</strain>
    </source>
</reference>
<dbReference type="GO" id="GO:0051654">
    <property type="term" value="P:establishment of mitochondrion localization"/>
    <property type="evidence" value="ECO:0007669"/>
    <property type="project" value="TreeGrafter"/>
</dbReference>
<dbReference type="Pfam" id="PF12519">
    <property type="entry name" value="MDM10"/>
    <property type="match status" value="2"/>
</dbReference>
<evidence type="ECO:0000313" key="7">
    <source>
        <dbReference type="EMBL" id="KAF2156637.1"/>
    </source>
</evidence>
<comment type="subunit">
    <text evidence="6">Component of the ER-mitochondria encounter structure (ERMES) or MDM complex, composed of MMM1, MDM10, MDM12 and MDM34. Associates with the mitochondrial outer membrane sorting assembly machinery SAM(core) complex.</text>
</comment>
<evidence type="ECO:0000256" key="1">
    <source>
        <dbReference type="ARBA" id="ARBA00022452"/>
    </source>
</evidence>
<dbReference type="PANTHER" id="PTHR28035:SF1">
    <property type="entry name" value="MITOCHONDRIAL DISTRIBUTION AND MORPHOLOGY PROTEIN 10"/>
    <property type="match status" value="1"/>
</dbReference>
<gene>
    <name evidence="6" type="primary">MDM10</name>
    <name evidence="7" type="ORF">K461DRAFT_325383</name>
</gene>
<dbReference type="HAMAP" id="MF_03102">
    <property type="entry name" value="Mdm10"/>
    <property type="match status" value="1"/>
</dbReference>
<protein>
    <recommendedName>
        <fullName evidence="6">Mitochondrial distribution and morphology protein 10</fullName>
    </recommendedName>
    <alternativeName>
        <fullName evidence="6">Mitochondrial inheritance component MDM10</fullName>
    </alternativeName>
</protein>
<organism evidence="7 8">
    <name type="scientific">Myriangium duriaei CBS 260.36</name>
    <dbReference type="NCBI Taxonomy" id="1168546"/>
    <lineage>
        <taxon>Eukaryota</taxon>
        <taxon>Fungi</taxon>
        <taxon>Dikarya</taxon>
        <taxon>Ascomycota</taxon>
        <taxon>Pezizomycotina</taxon>
        <taxon>Dothideomycetes</taxon>
        <taxon>Dothideomycetidae</taxon>
        <taxon>Myriangiales</taxon>
        <taxon>Myriangiaceae</taxon>
        <taxon>Myriangium</taxon>
    </lineage>
</organism>
<keyword evidence="2 6" id="KW-0812">Transmembrane</keyword>
<comment type="caution">
    <text evidence="7">The sequence shown here is derived from an EMBL/GenBank/DDBJ whole genome shotgun (WGS) entry which is preliminary data.</text>
</comment>
<evidence type="ECO:0000256" key="4">
    <source>
        <dbReference type="ARBA" id="ARBA00023128"/>
    </source>
</evidence>
<dbReference type="GO" id="GO:0001401">
    <property type="term" value="C:SAM complex"/>
    <property type="evidence" value="ECO:0007669"/>
    <property type="project" value="TreeGrafter"/>
</dbReference>
<dbReference type="GO" id="GO:0015914">
    <property type="term" value="P:phospholipid transport"/>
    <property type="evidence" value="ECO:0007669"/>
    <property type="project" value="TreeGrafter"/>
</dbReference>
<dbReference type="GO" id="GO:1990456">
    <property type="term" value="P:mitochondrion-endoplasmic reticulum membrane tethering"/>
    <property type="evidence" value="ECO:0007669"/>
    <property type="project" value="UniProtKB-UniRule"/>
</dbReference>
<keyword evidence="5 6" id="KW-0472">Membrane</keyword>
<dbReference type="Proteomes" id="UP000799439">
    <property type="component" value="Unassembled WGS sequence"/>
</dbReference>